<dbReference type="GO" id="GO:0000272">
    <property type="term" value="P:polysaccharide catabolic process"/>
    <property type="evidence" value="ECO:0007669"/>
    <property type="project" value="InterPro"/>
</dbReference>
<dbReference type="Pfam" id="PF18676">
    <property type="entry name" value="MBG_2"/>
    <property type="match status" value="2"/>
</dbReference>
<evidence type="ECO:0000313" key="4">
    <source>
        <dbReference type="EMBL" id="MBJ6725068.1"/>
    </source>
</evidence>
<dbReference type="InterPro" id="IPR043772">
    <property type="entry name" value="MBG_3"/>
</dbReference>
<dbReference type="Gene3D" id="1.10.1330.10">
    <property type="entry name" value="Dockerin domain"/>
    <property type="match status" value="1"/>
</dbReference>
<dbReference type="InterPro" id="IPR014262">
    <property type="entry name" value="HAF_rpt"/>
</dbReference>
<reference evidence="4" key="1">
    <citation type="submission" date="2020-12" db="EMBL/GenBank/DDBJ databases">
        <title>Geomonas sp. Red875, isolated from river sediment.</title>
        <authorList>
            <person name="Xu Z."/>
            <person name="Zhang Z."/>
            <person name="Masuda Y."/>
            <person name="Itoh H."/>
            <person name="Senoo K."/>
        </authorList>
    </citation>
    <scope>NUCLEOTIDE SEQUENCE</scope>
    <source>
        <strain evidence="4">Red875</strain>
    </source>
</reference>
<dbReference type="InterPro" id="IPR041286">
    <property type="entry name" value="MBG_2"/>
</dbReference>
<sequence length="2421" mass="245513">MGSVFGRMFLLGLAVVSLLLGYAGASLGAGYTVEDIGDATAISGLNDAGQATGYYFADPGNQFYQSFSYSKTKGRQNVFPALTSFTYGMSDDGTTAGWARFGGVFGAVGAFTWKDGTDTEPGTFDGGVNSYAYAINRSGAVAGKAQRQLGTTQDTLGYYAFRYQGGKLQNLGALPGAGGYGSLSDASALNDAGQAAGSSRVGFQQYNDLHRAVRFETDGSVTDLGNLGGNRSDASGINNTGQVIGSSEVLGSVPGYTGGDHAFFYNNGWLVDLGTFGGPNSQAAKINNSGKVVGYADDGSAIPVERAFVYSGWQLKNIDNGAGKGSAATDVSDGGRVVGYRVGGDGVSRAFLYADDTGMVDLNGTLPANSGWVLNEAHKVNEKGQIAGIGTYNGTPHGFLLTPTVRVTAFTLPAASASLTVPVTFQAADPDGPVSYLITESADVPAAGDPGWSSSAPAAYTFSGPGARTAHAWAKDAMGVISADAVAAVTVTPPALTLTPDQPSPHLSGTPVTFTAQLSGGGNYEYRFTFSDGTTTQTGSYQAASTWSLPATAAGSYTVTVDARTAGASVARDATAALSYRVNDTAPAVPATGVTIGASAAAPHPVGTPVTFTAQGAGSTAYEYRFSLYRFGAWKVVQQYAPTATWTLPPDAPRGSYVVKVDVRGAGSVADSEATNSVNYVLCAAPATGVAFINETGWQPGQELAVEYQNGGGIHQFAAAGSGSDAYEYRFKMYDNATGTWTEVQPWSINHFWNYLNPQLGGYTVKVDVRGRGSASDGDASASMTVRVAGAQATSVTLTPDKSSPQPVGTPVTFTAQANGTSLSTVFEYRFLLNQGGVATQVQGYSSVASWTLPGTIPAGSYTVTVQVRGANSAVAYDAFKTVDFQLAPTAGTGPRVTTFTVPSQLFGGDQPVTGWSLADVGGSTYNVNSTQTYGINSSGQIVGADYTAFLWDWRGRTDLDMVNATAINEAGQVVGFTPGYDTSYAYLYRAGTLTKLTPFGNYPMAAAHAINNNGQIAGSSLAATDMPETRATLWSFTGTNEPVASALPDRDGSPAYGEALGINDGGDAVGYKVVGRVAGQDWGNNRAVLWSKGALIDLSGSCTPGPACGSVAYAINNAGVVVGDYNNQLGGTAWINGVPTALPLLDGSQSSHPAAINNLGQIVGWRSLSGQSSATDHAVLWNQGSAIDLNTLIDPATGYTLWHADGINDNGDIVGSMAVAGSMEARHFRLSPVFGSTITVPVTAFTGSAGATGYLLQEGNVTPGANAAGWSASAPGSYAFSGYGVKTLCAFVKDGAGNVSPGACSQVNVIRNTLPVIGWFSMPASAASRTVAINRFTGFSRAGITGYLVTESATPPAVSNAGWSATAPASFTFSGDGARTAYAWVKDGAGYVSAATSANVTVVIPPSVTAFSMRGLAFGGGGSNGAWTVTDLGKTLKTSLAANAPYPVLTATNQTGVNGLKSYSLANGIGSSGLIAGIGYTKIGTGSNRNDSIYWNNGTALDLGYPNYPYPTYTTGKSQAFGANGNGQVVGVTRAGSAVNKPFRYSLTDGTTILLDLPTGAVSGYAQAINDAGRVVGFSTTTNPGTGEFTIGTAFIWSGVGSVKYIPGAGSGTSRADAISLSGKVAGTTGTPARAFLYDAATDAFATLGTLGGTTSNGYAVNDAGMVAGYSTTAAGASHAFLYNGSTMTDLGVLVGTDTSKARGINSAGMVVGESYTFVSTSSSTNGKGFIYLNGQMFDLNQLIDPASGFTIASAAGINDNGQIVGYGTDSDSTFLPGYNHALLLTPTRAAAGTPSKSAPIVALTAAAGTYPIAGYLVTESATPPAATDAGWSATVPVSFTFQDYGNRTAYAWVKDTAGNVSAASNQQVLLVQPPAPVVTAFSLPASAASRSVAVTTITATAFAGIGGYLVTESPNVPSASDPGWSATVPAGFTFSGQGGDGPMTAYAWVKDSLGTVSAAATATVTVTRQPVQVTLPAGLSVSYDRTAKTITATTSPDGHPVTVTYNGSATAPTAAGTYTVLATVNEDTFWGSATGTLTIAPAALGVTVDAAAKSYGSADPTVTYRITGGTLYDGDALTGGVARDPGENAGSYAIGQGSLSAGGNYQIAFTGNSLTINKAVLTVQADNQSRVYNTGNPGLTASFTGFVNNETAAVLTGAPVLATGAAQASPVGSYPITAALGSLAAANYSFAFVDGSLAVTPAPATVVVTAASSTYDGTAKSATVTTTPPGLSVAVTYNNAGTAPANAGSYAVAATVTDPNYQGNATTTLVINKATPILAWTTPAELDSNIPLGGSQLNAATTVAGSYVYSPAAGQLLEPGSQNLTVTFIPADATNYTTAGATVPLKVLPIGDMAGGSGVTVSDALMALRTVAGLYTPTAQELRRADVSPLVDGKPASDGKVDIGDVVVILRKAVGLESW</sequence>
<evidence type="ECO:0000313" key="5">
    <source>
        <dbReference type="Proteomes" id="UP000636888"/>
    </source>
</evidence>
<evidence type="ECO:0000259" key="2">
    <source>
        <dbReference type="Pfam" id="PF18676"/>
    </source>
</evidence>
<keyword evidence="5" id="KW-1185">Reference proteome</keyword>
<feature type="domain" description="MBG" evidence="2">
    <location>
        <begin position="2123"/>
        <end position="2199"/>
    </location>
</feature>
<organism evidence="4 5">
    <name type="scientific">Geomesophilobacter sediminis</name>
    <dbReference type="NCBI Taxonomy" id="2798584"/>
    <lineage>
        <taxon>Bacteria</taxon>
        <taxon>Pseudomonadati</taxon>
        <taxon>Thermodesulfobacteriota</taxon>
        <taxon>Desulfuromonadia</taxon>
        <taxon>Geobacterales</taxon>
        <taxon>Geobacteraceae</taxon>
        <taxon>Geomesophilobacter</taxon>
    </lineage>
</organism>
<dbReference type="RefSeq" id="WP_199383956.1">
    <property type="nucleotide sequence ID" value="NZ_JAEMHM010000007.1"/>
</dbReference>
<dbReference type="InterPro" id="IPR000601">
    <property type="entry name" value="PKD_dom"/>
</dbReference>
<proteinExistence type="predicted"/>
<dbReference type="Gene3D" id="3.30.160.710">
    <property type="match status" value="1"/>
</dbReference>
<name>A0A8J7J2Q1_9BACT</name>
<feature type="domain" description="MBG" evidence="3">
    <location>
        <begin position="1975"/>
        <end position="2044"/>
    </location>
</feature>
<dbReference type="Pfam" id="PF00801">
    <property type="entry name" value="PKD"/>
    <property type="match status" value="1"/>
</dbReference>
<feature type="domain" description="PKD" evidence="1">
    <location>
        <begin position="496"/>
        <end position="573"/>
    </location>
</feature>
<dbReference type="SUPFAM" id="SSF49299">
    <property type="entry name" value="PKD domain"/>
    <property type="match status" value="1"/>
</dbReference>
<dbReference type="NCBIfam" id="TIGR02913">
    <property type="entry name" value="HAF_rpt"/>
    <property type="match status" value="3"/>
</dbReference>
<feature type="domain" description="MBG" evidence="3">
    <location>
        <begin position="2206"/>
        <end position="2277"/>
    </location>
</feature>
<dbReference type="Pfam" id="PF11949">
    <property type="entry name" value="DUF3466"/>
    <property type="match status" value="1"/>
</dbReference>
<accession>A0A8J7J2Q1</accession>
<dbReference type="Pfam" id="PF18887">
    <property type="entry name" value="MBG_3"/>
    <property type="match status" value="2"/>
</dbReference>
<evidence type="ECO:0000259" key="1">
    <source>
        <dbReference type="Pfam" id="PF00801"/>
    </source>
</evidence>
<dbReference type="Proteomes" id="UP000636888">
    <property type="component" value="Unassembled WGS sequence"/>
</dbReference>
<evidence type="ECO:0000259" key="3">
    <source>
        <dbReference type="Pfam" id="PF18887"/>
    </source>
</evidence>
<protein>
    <submittedName>
        <fullName evidence="4">DUF3466 family protein</fullName>
    </submittedName>
</protein>
<dbReference type="InterPro" id="IPR022562">
    <property type="entry name" value="DUF3466"/>
</dbReference>
<dbReference type="InterPro" id="IPR036439">
    <property type="entry name" value="Dockerin_dom_sf"/>
</dbReference>
<gene>
    <name evidence="4" type="ORF">JFN93_10145</name>
</gene>
<dbReference type="EMBL" id="JAEMHM010000007">
    <property type="protein sequence ID" value="MBJ6725068.1"/>
    <property type="molecule type" value="Genomic_DNA"/>
</dbReference>
<dbReference type="InterPro" id="IPR035986">
    <property type="entry name" value="PKD_dom_sf"/>
</dbReference>
<comment type="caution">
    <text evidence="4">The sequence shown here is derived from an EMBL/GenBank/DDBJ whole genome shotgun (WGS) entry which is preliminary data.</text>
</comment>
<feature type="domain" description="MBG" evidence="2">
    <location>
        <begin position="2047"/>
        <end position="2117"/>
    </location>
</feature>